<accession>A0ABD1G217</accession>
<dbReference type="PANTHER" id="PTHR33091:SF73">
    <property type="entry name" value="INHIBITOR OF TRYPSIN AND HAGEMAN FACTOR-LIKE"/>
    <property type="match status" value="1"/>
</dbReference>
<comment type="caution">
    <text evidence="4">The sequence shown here is derived from an EMBL/GenBank/DDBJ whole genome shotgun (WGS) entry which is preliminary data.</text>
</comment>
<dbReference type="EMBL" id="JBEAFC010000010">
    <property type="protein sequence ID" value="KAL1538150.1"/>
    <property type="molecule type" value="Genomic_DNA"/>
</dbReference>
<evidence type="ECO:0000313" key="4">
    <source>
        <dbReference type="EMBL" id="KAL1538150.1"/>
    </source>
</evidence>
<dbReference type="InterPro" id="IPR036354">
    <property type="entry name" value="Prot_inh_pot1_sf"/>
</dbReference>
<proteinExistence type="inferred from homology"/>
<dbReference type="Gene3D" id="3.30.10.10">
    <property type="entry name" value="Trypsin Inhibitor V, subunit A"/>
    <property type="match status" value="1"/>
</dbReference>
<dbReference type="SUPFAM" id="SSF54654">
    <property type="entry name" value="CI-2 family of serine protease inhibitors"/>
    <property type="match status" value="1"/>
</dbReference>
<evidence type="ECO:0000256" key="2">
    <source>
        <dbReference type="ARBA" id="ARBA00022690"/>
    </source>
</evidence>
<organism evidence="4 5">
    <name type="scientific">Salvia divinorum</name>
    <name type="common">Maria pastora</name>
    <name type="synonym">Diviner's sage</name>
    <dbReference type="NCBI Taxonomy" id="28513"/>
    <lineage>
        <taxon>Eukaryota</taxon>
        <taxon>Viridiplantae</taxon>
        <taxon>Streptophyta</taxon>
        <taxon>Embryophyta</taxon>
        <taxon>Tracheophyta</taxon>
        <taxon>Spermatophyta</taxon>
        <taxon>Magnoliopsida</taxon>
        <taxon>eudicotyledons</taxon>
        <taxon>Gunneridae</taxon>
        <taxon>Pentapetalae</taxon>
        <taxon>asterids</taxon>
        <taxon>lamiids</taxon>
        <taxon>Lamiales</taxon>
        <taxon>Lamiaceae</taxon>
        <taxon>Nepetoideae</taxon>
        <taxon>Mentheae</taxon>
        <taxon>Salviinae</taxon>
        <taxon>Salvia</taxon>
        <taxon>Salvia subgen. Calosphace</taxon>
    </lineage>
</organism>
<keyword evidence="3" id="KW-0722">Serine protease inhibitor</keyword>
<dbReference type="PROSITE" id="PS00285">
    <property type="entry name" value="POTATO_INHIBITOR"/>
    <property type="match status" value="1"/>
</dbReference>
<dbReference type="AlphaFoldDB" id="A0ABD1G217"/>
<keyword evidence="5" id="KW-1185">Reference proteome</keyword>
<evidence type="ECO:0000256" key="3">
    <source>
        <dbReference type="ARBA" id="ARBA00022900"/>
    </source>
</evidence>
<evidence type="ECO:0000256" key="1">
    <source>
        <dbReference type="ARBA" id="ARBA00008210"/>
    </source>
</evidence>
<reference evidence="4 5" key="1">
    <citation type="submission" date="2024-06" db="EMBL/GenBank/DDBJ databases">
        <title>A chromosome level genome sequence of Diviner's sage (Salvia divinorum).</title>
        <authorList>
            <person name="Ford S.A."/>
            <person name="Ro D.-K."/>
            <person name="Ness R.W."/>
            <person name="Phillips M.A."/>
        </authorList>
    </citation>
    <scope>NUCLEOTIDE SEQUENCE [LARGE SCALE GENOMIC DNA]</scope>
    <source>
        <strain evidence="4">SAF-2024a</strain>
        <tissue evidence="4">Leaf</tissue>
    </source>
</reference>
<dbReference type="InterPro" id="IPR000864">
    <property type="entry name" value="Prot_inh_pot1"/>
</dbReference>
<sequence>MSICQGKNSWPELVGTLGPDAVKVIEEENSSVTAVIVFFNQPIIGPFLCSRVRVIVNYRFIVVAVPTVG</sequence>
<dbReference type="Proteomes" id="UP001567538">
    <property type="component" value="Unassembled WGS sequence"/>
</dbReference>
<keyword evidence="2 4" id="KW-0646">Protease inhibitor</keyword>
<dbReference type="Pfam" id="PF00280">
    <property type="entry name" value="potato_inhibit"/>
    <property type="match status" value="1"/>
</dbReference>
<name>A0ABD1G217_SALDI</name>
<comment type="similarity">
    <text evidence="1">Belongs to the protease inhibitor I13 (potato type I serine protease inhibitor) family.</text>
</comment>
<protein>
    <submittedName>
        <fullName evidence="4">Glu S.griseus protease inhibitor</fullName>
    </submittedName>
</protein>
<gene>
    <name evidence="4" type="ORF">AAHA92_26926</name>
</gene>
<dbReference type="GO" id="GO:0004867">
    <property type="term" value="F:serine-type endopeptidase inhibitor activity"/>
    <property type="evidence" value="ECO:0007669"/>
    <property type="project" value="UniProtKB-KW"/>
</dbReference>
<dbReference type="PANTHER" id="PTHR33091">
    <property type="entry name" value="PROTEIN, PUTATIVE, EXPRESSED-RELATED"/>
    <property type="match status" value="1"/>
</dbReference>
<evidence type="ECO:0000313" key="5">
    <source>
        <dbReference type="Proteomes" id="UP001567538"/>
    </source>
</evidence>